<dbReference type="Pfam" id="PF00583">
    <property type="entry name" value="Acetyltransf_1"/>
    <property type="match status" value="1"/>
</dbReference>
<dbReference type="EMBL" id="PGTZ01000007">
    <property type="protein sequence ID" value="PJI93822.1"/>
    <property type="molecule type" value="Genomic_DNA"/>
</dbReference>
<keyword evidence="6" id="KW-1185">Reference proteome</keyword>
<sequence>MSAPVLEVRSVPLDDPLVVVLLDELFHEYRTRYSDVLGELADDRHVAVFRREGADEFVAPDGDLVLLIEGGAPVAGGALRRRTEPELGDPDRRRPGSAHDADGRPLVRTAELKRIWTHSGHRRRGLGRRVLVELETRALALGYQRVYLTTGPRQPEAVGLYLAAGYTPLFDPAAVVADAVLGARPFEKWL</sequence>
<dbReference type="RefSeq" id="WP_100349456.1">
    <property type="nucleotide sequence ID" value="NZ_PGTZ01000007.1"/>
</dbReference>
<protein>
    <submittedName>
        <fullName evidence="5">Acetyltransferase (GNAT) family protein</fullName>
    </submittedName>
</protein>
<comment type="caution">
    <text evidence="5">The sequence shown here is derived from an EMBL/GenBank/DDBJ whole genome shotgun (WGS) entry which is preliminary data.</text>
</comment>
<evidence type="ECO:0000313" key="5">
    <source>
        <dbReference type="EMBL" id="PJI93822.1"/>
    </source>
</evidence>
<organism evidence="5 6">
    <name type="scientific">Luteimicrobium subarcticum</name>
    <dbReference type="NCBI Taxonomy" id="620910"/>
    <lineage>
        <taxon>Bacteria</taxon>
        <taxon>Bacillati</taxon>
        <taxon>Actinomycetota</taxon>
        <taxon>Actinomycetes</taxon>
        <taxon>Micrococcales</taxon>
        <taxon>Luteimicrobium</taxon>
    </lineage>
</organism>
<dbReference type="Proteomes" id="UP000231586">
    <property type="component" value="Unassembled WGS sequence"/>
</dbReference>
<dbReference type="SUPFAM" id="SSF55729">
    <property type="entry name" value="Acyl-CoA N-acyltransferases (Nat)"/>
    <property type="match status" value="1"/>
</dbReference>
<dbReference type="PANTHER" id="PTHR43877">
    <property type="entry name" value="AMINOALKYLPHOSPHONATE N-ACETYLTRANSFERASE-RELATED-RELATED"/>
    <property type="match status" value="1"/>
</dbReference>
<dbReference type="GO" id="GO:0016747">
    <property type="term" value="F:acyltransferase activity, transferring groups other than amino-acyl groups"/>
    <property type="evidence" value="ECO:0007669"/>
    <property type="project" value="InterPro"/>
</dbReference>
<accession>A0A2M8WS91</accession>
<reference evidence="5 6" key="1">
    <citation type="submission" date="2017-11" db="EMBL/GenBank/DDBJ databases">
        <title>Genomic Encyclopedia of Archaeal and Bacterial Type Strains, Phase II (KMG-II): From Individual Species to Whole Genera.</title>
        <authorList>
            <person name="Goeker M."/>
        </authorList>
    </citation>
    <scope>NUCLEOTIDE SEQUENCE [LARGE SCALE GENOMIC DNA]</scope>
    <source>
        <strain evidence="5 6">DSM 22413</strain>
    </source>
</reference>
<proteinExistence type="predicted"/>
<keyword evidence="2" id="KW-0012">Acyltransferase</keyword>
<gene>
    <name evidence="5" type="ORF">CLV34_1298</name>
</gene>
<dbReference type="Gene3D" id="3.40.630.30">
    <property type="match status" value="1"/>
</dbReference>
<keyword evidence="1 5" id="KW-0808">Transferase</keyword>
<feature type="region of interest" description="Disordered" evidence="3">
    <location>
        <begin position="82"/>
        <end position="103"/>
    </location>
</feature>
<evidence type="ECO:0000313" key="6">
    <source>
        <dbReference type="Proteomes" id="UP000231586"/>
    </source>
</evidence>
<evidence type="ECO:0000256" key="1">
    <source>
        <dbReference type="ARBA" id="ARBA00022679"/>
    </source>
</evidence>
<dbReference type="InterPro" id="IPR050832">
    <property type="entry name" value="Bact_Acetyltransf"/>
</dbReference>
<evidence type="ECO:0000256" key="2">
    <source>
        <dbReference type="ARBA" id="ARBA00023315"/>
    </source>
</evidence>
<name>A0A2M8WS91_9MICO</name>
<feature type="domain" description="N-acetyltransferase" evidence="4">
    <location>
        <begin position="20"/>
        <end position="187"/>
    </location>
</feature>
<evidence type="ECO:0000256" key="3">
    <source>
        <dbReference type="SAM" id="MobiDB-lite"/>
    </source>
</evidence>
<dbReference type="InterPro" id="IPR000182">
    <property type="entry name" value="GNAT_dom"/>
</dbReference>
<dbReference type="InterPro" id="IPR016181">
    <property type="entry name" value="Acyl_CoA_acyltransferase"/>
</dbReference>
<dbReference type="OrthoDB" id="70840at2"/>
<dbReference type="AlphaFoldDB" id="A0A2M8WS91"/>
<dbReference type="PROSITE" id="PS51186">
    <property type="entry name" value="GNAT"/>
    <property type="match status" value="1"/>
</dbReference>
<dbReference type="PANTHER" id="PTHR43877:SF2">
    <property type="entry name" value="AMINOALKYLPHOSPHONATE N-ACETYLTRANSFERASE-RELATED"/>
    <property type="match status" value="1"/>
</dbReference>
<evidence type="ECO:0000259" key="4">
    <source>
        <dbReference type="PROSITE" id="PS51186"/>
    </source>
</evidence>